<organism evidence="1 2">
    <name type="scientific">Catharanthus roseus</name>
    <name type="common">Madagascar periwinkle</name>
    <name type="synonym">Vinca rosea</name>
    <dbReference type="NCBI Taxonomy" id="4058"/>
    <lineage>
        <taxon>Eukaryota</taxon>
        <taxon>Viridiplantae</taxon>
        <taxon>Streptophyta</taxon>
        <taxon>Embryophyta</taxon>
        <taxon>Tracheophyta</taxon>
        <taxon>Spermatophyta</taxon>
        <taxon>Magnoliopsida</taxon>
        <taxon>eudicotyledons</taxon>
        <taxon>Gunneridae</taxon>
        <taxon>Pentapetalae</taxon>
        <taxon>asterids</taxon>
        <taxon>lamiids</taxon>
        <taxon>Gentianales</taxon>
        <taxon>Apocynaceae</taxon>
        <taxon>Rauvolfioideae</taxon>
        <taxon>Vinceae</taxon>
        <taxon>Catharanthinae</taxon>
        <taxon>Catharanthus</taxon>
    </lineage>
</organism>
<evidence type="ECO:0000313" key="1">
    <source>
        <dbReference type="EMBL" id="KAI5661955.1"/>
    </source>
</evidence>
<name>A0ACC0ANW8_CATRO</name>
<keyword evidence="2" id="KW-1185">Reference proteome</keyword>
<dbReference type="EMBL" id="CM044705">
    <property type="protein sequence ID" value="KAI5661955.1"/>
    <property type="molecule type" value="Genomic_DNA"/>
</dbReference>
<reference evidence="2" key="1">
    <citation type="journal article" date="2023" name="Nat. Plants">
        <title>Single-cell RNA sequencing provides a high-resolution roadmap for understanding the multicellular compartmentation of specialized metabolism.</title>
        <authorList>
            <person name="Sun S."/>
            <person name="Shen X."/>
            <person name="Li Y."/>
            <person name="Li Y."/>
            <person name="Wang S."/>
            <person name="Li R."/>
            <person name="Zhang H."/>
            <person name="Shen G."/>
            <person name="Guo B."/>
            <person name="Wei J."/>
            <person name="Xu J."/>
            <person name="St-Pierre B."/>
            <person name="Chen S."/>
            <person name="Sun C."/>
        </authorList>
    </citation>
    <scope>NUCLEOTIDE SEQUENCE [LARGE SCALE GENOMIC DNA]</scope>
</reference>
<accession>A0ACC0ANW8</accession>
<evidence type="ECO:0000313" key="2">
    <source>
        <dbReference type="Proteomes" id="UP001060085"/>
    </source>
</evidence>
<protein>
    <submittedName>
        <fullName evidence="1">Uncharacterized protein</fullName>
    </submittedName>
</protein>
<sequence>MCRLAKGESSPVLHEDPDVTLTSPPEIQKSSGYSYGSGTGSGSWLGSGSGWDPVGEGDRHELLEEGVEGAIVAERNVLMDSFIGFGGRMDLCRTRIGWKHLIPLRGTLVMWSLDRTTTLYSDA</sequence>
<comment type="caution">
    <text evidence="1">The sequence shown here is derived from an EMBL/GenBank/DDBJ whole genome shotgun (WGS) entry which is preliminary data.</text>
</comment>
<gene>
    <name evidence="1" type="ORF">M9H77_21278</name>
</gene>
<dbReference type="Proteomes" id="UP001060085">
    <property type="component" value="Linkage Group LG05"/>
</dbReference>
<proteinExistence type="predicted"/>